<dbReference type="InterPro" id="IPR002602">
    <property type="entry name" value="DB"/>
</dbReference>
<dbReference type="PANTHER" id="PTHR46705:SF5">
    <property type="entry name" value="DOMAIN OF UNKNOWN FUNCTION DB DOMAIN-CONTAINING PROTEIN"/>
    <property type="match status" value="1"/>
</dbReference>
<evidence type="ECO:0000313" key="5">
    <source>
        <dbReference type="EMBL" id="CAD6188297.1"/>
    </source>
</evidence>
<evidence type="ECO:0000313" key="6">
    <source>
        <dbReference type="Proteomes" id="UP000835052"/>
    </source>
</evidence>
<dbReference type="CDD" id="cd23338">
    <property type="entry name" value="beta-trefoil_FSCN_FRG1"/>
    <property type="match status" value="1"/>
</dbReference>
<dbReference type="OrthoDB" id="5843172at2759"/>
<keyword evidence="3" id="KW-0539">Nucleus</keyword>
<comment type="subcellular location">
    <subcellularLocation>
        <location evidence="1">Nucleus</location>
        <location evidence="1">Nucleolus</location>
    </subcellularLocation>
</comment>
<dbReference type="AlphaFoldDB" id="A0A8S1GYI8"/>
<dbReference type="Proteomes" id="UP000835052">
    <property type="component" value="Unassembled WGS sequence"/>
</dbReference>
<dbReference type="Pfam" id="PF06229">
    <property type="entry name" value="FRG1"/>
    <property type="match status" value="1"/>
</dbReference>
<feature type="domain" description="Domain of unknown function DB" evidence="4">
    <location>
        <begin position="427"/>
        <end position="529"/>
    </location>
</feature>
<evidence type="ECO:0000259" key="4">
    <source>
        <dbReference type="Pfam" id="PF01682"/>
    </source>
</evidence>
<evidence type="ECO:0000256" key="1">
    <source>
        <dbReference type="ARBA" id="ARBA00004604"/>
    </source>
</evidence>
<proteinExistence type="inferred from homology"/>
<evidence type="ECO:0000256" key="2">
    <source>
        <dbReference type="ARBA" id="ARBA00010878"/>
    </source>
</evidence>
<accession>A0A8S1GYI8</accession>
<dbReference type="Pfam" id="PF01682">
    <property type="entry name" value="DB"/>
    <property type="match status" value="1"/>
</dbReference>
<dbReference type="SUPFAM" id="SSF50405">
    <property type="entry name" value="Actin-crosslinking proteins"/>
    <property type="match status" value="1"/>
</dbReference>
<reference evidence="5" key="1">
    <citation type="submission" date="2020-10" db="EMBL/GenBank/DDBJ databases">
        <authorList>
            <person name="Kikuchi T."/>
        </authorList>
    </citation>
    <scope>NUCLEOTIDE SEQUENCE</scope>
    <source>
        <strain evidence="5">NKZ352</strain>
    </source>
</reference>
<organism evidence="5 6">
    <name type="scientific">Caenorhabditis auriculariae</name>
    <dbReference type="NCBI Taxonomy" id="2777116"/>
    <lineage>
        <taxon>Eukaryota</taxon>
        <taxon>Metazoa</taxon>
        <taxon>Ecdysozoa</taxon>
        <taxon>Nematoda</taxon>
        <taxon>Chromadorea</taxon>
        <taxon>Rhabditida</taxon>
        <taxon>Rhabditina</taxon>
        <taxon>Rhabditomorpha</taxon>
        <taxon>Rhabditoidea</taxon>
        <taxon>Rhabditidae</taxon>
        <taxon>Peloderinae</taxon>
        <taxon>Caenorhabditis</taxon>
    </lineage>
</organism>
<dbReference type="InterPro" id="IPR010414">
    <property type="entry name" value="FRG1"/>
</dbReference>
<dbReference type="PANTHER" id="PTHR46705">
    <property type="entry name" value="PROTEIN CBG09805"/>
    <property type="match status" value="1"/>
</dbReference>
<comment type="similarity">
    <text evidence="2">Belongs to the FRG1 family.</text>
</comment>
<protein>
    <recommendedName>
        <fullName evidence="4">Domain of unknown function DB domain-containing protein</fullName>
    </recommendedName>
</protein>
<sequence length="546" mass="60576">MPRRPVNIAASNHFEHGTNFISFHFILMPNNDYRVKGGGIKIKKEIKEICSNLINPERKKIDLMLQKSIPTLSKMVAGALDNGKFTVGGPHPDGEGPNPEEIFALVKTSDDTKVSFKTGYGKYIGVDTDFQLIATAEAIGVREQFQFVFQDGKTALQAIASPLFMSLVPSKDGYIYVASRKATEDEMINARTDMVEEGPVDWRSAEDKKSAKECELAYVKMYQHSKVDLKGRHISIDVNDKKSVRKAQQQGNAHELLLDQPLRKAEEERNFAAFISGSSLRPTDYKSESCATAANPDRLMLCKFSVLLLLLWSEASLACLTSGVCGSSYCAAPAAVACQPASCQPGYSCGQYGCARNRARSALTKKIDGIFIDEQTASNEKGAGQEQKHNIFGLRRGGKPSLPSSAEVYDNKTMGQLTNPNYIFRQCCEQRGLPDACLSKCHFNTYTRDSLQAMYFKSDACPLEAAADMHFCAAQGRDHSQCCVRNGVTTTLAGAKCLTFCDQRPDRVTKLDYSYVPCYDKFESMKRCFYTEIKYRAEQQFGAFKT</sequence>
<comment type="caution">
    <text evidence="5">The sequence shown here is derived from an EMBL/GenBank/DDBJ whole genome shotgun (WGS) entry which is preliminary data.</text>
</comment>
<dbReference type="InterPro" id="IPR008999">
    <property type="entry name" value="Actin-crosslinking"/>
</dbReference>
<dbReference type="EMBL" id="CAJGYM010000008">
    <property type="protein sequence ID" value="CAD6188297.1"/>
    <property type="molecule type" value="Genomic_DNA"/>
</dbReference>
<name>A0A8S1GYI8_9PELO</name>
<keyword evidence="6" id="KW-1185">Reference proteome</keyword>
<dbReference type="Gene3D" id="2.80.10.50">
    <property type="match status" value="1"/>
</dbReference>
<evidence type="ECO:0000256" key="3">
    <source>
        <dbReference type="ARBA" id="ARBA00023242"/>
    </source>
</evidence>
<gene>
    <name evidence="5" type="ORF">CAUJ_LOCUS4216</name>
</gene>
<dbReference type="GO" id="GO:0005730">
    <property type="term" value="C:nucleolus"/>
    <property type="evidence" value="ECO:0007669"/>
    <property type="project" value="UniProtKB-SubCell"/>
</dbReference>